<evidence type="ECO:0000256" key="2">
    <source>
        <dbReference type="ARBA" id="ARBA00009199"/>
    </source>
</evidence>
<dbReference type="InterPro" id="IPR000120">
    <property type="entry name" value="Amidase"/>
</dbReference>
<dbReference type="PANTHER" id="PTHR11895:SF7">
    <property type="entry name" value="GLUTAMYL-TRNA(GLN) AMIDOTRANSFERASE SUBUNIT A, MITOCHONDRIAL"/>
    <property type="match status" value="1"/>
</dbReference>
<organism evidence="6 7">
    <name type="scientific">Gordonia jinhuaensis</name>
    <dbReference type="NCBI Taxonomy" id="1517702"/>
    <lineage>
        <taxon>Bacteria</taxon>
        <taxon>Bacillati</taxon>
        <taxon>Actinomycetota</taxon>
        <taxon>Actinomycetes</taxon>
        <taxon>Mycobacteriales</taxon>
        <taxon>Gordoniaceae</taxon>
        <taxon>Gordonia</taxon>
    </lineage>
</organism>
<comment type="catalytic activity">
    <reaction evidence="1">
        <text>a monocarboxylic acid amide + H2O = a monocarboxylate + NH4(+)</text>
        <dbReference type="Rhea" id="RHEA:12020"/>
        <dbReference type="ChEBI" id="CHEBI:15377"/>
        <dbReference type="ChEBI" id="CHEBI:28938"/>
        <dbReference type="ChEBI" id="CHEBI:35757"/>
        <dbReference type="ChEBI" id="CHEBI:83628"/>
        <dbReference type="EC" id="3.5.1.4"/>
    </reaction>
</comment>
<evidence type="ECO:0000256" key="1">
    <source>
        <dbReference type="ARBA" id="ARBA00001311"/>
    </source>
</evidence>
<dbReference type="InterPro" id="IPR023631">
    <property type="entry name" value="Amidase_dom"/>
</dbReference>
<dbReference type="EMBL" id="BMGC01000023">
    <property type="protein sequence ID" value="GGB39515.1"/>
    <property type="molecule type" value="Genomic_DNA"/>
</dbReference>
<evidence type="ECO:0000256" key="3">
    <source>
        <dbReference type="ARBA" id="ARBA00012922"/>
    </source>
</evidence>
<dbReference type="EC" id="3.5.1.4" evidence="3"/>
<dbReference type="Pfam" id="PF01425">
    <property type="entry name" value="Amidase"/>
    <property type="match status" value="1"/>
</dbReference>
<sequence length="488" mass="50668">MAWRTGAPRSGDSSALPSDGESSTATDTSPRTAAQIAAAVRAGRLTPEQAVTRALSRIQARDGNLGAFVSVREADALERARALSTHPHLRDLPLAGVPVAIKDNVGVAGEVLTIGSAATSPVAQGSDHPAVACLVAAGAVVVGTTAVPELCVWGATDRPGSVTRNPWNTARTAGGSSGGSASAVASGQVPIALGNDGLGSIRIPSADCGLVGIKPGPGVVPGLLEAADSPTTDPHGWYGMSENGPIATTVADAALMLSVLAGDASYATVHDPAALTILSAHNFPTALGRPDPYFDASQTECESLFGNAGHRIARMPLAYPTNPLPLLYRWVGGVAGDVDSLTADGGAPDLLQRRTKVHARLGKLVIDRNLVRDSQIDDIRSRIERCMDLAWAQVIMTPTLARPPIRARQWSRRGWLANVIANVSYAPYPGLFNLLRWPAISIPTGVHPVSGTPVAVQLAARPGSESLLLGLAAQIERQRPWQRVAPGY</sequence>
<dbReference type="RefSeq" id="WP_188587293.1">
    <property type="nucleotide sequence ID" value="NZ_BMGC01000023.1"/>
</dbReference>
<keyword evidence="7" id="KW-1185">Reference proteome</keyword>
<dbReference type="SUPFAM" id="SSF75304">
    <property type="entry name" value="Amidase signature (AS) enzymes"/>
    <property type="match status" value="1"/>
</dbReference>
<comment type="similarity">
    <text evidence="2">Belongs to the amidase family.</text>
</comment>
<dbReference type="PANTHER" id="PTHR11895">
    <property type="entry name" value="TRANSAMIDASE"/>
    <property type="match status" value="1"/>
</dbReference>
<reference evidence="6" key="2">
    <citation type="submission" date="2020-09" db="EMBL/GenBank/DDBJ databases">
        <authorList>
            <person name="Sun Q."/>
            <person name="Zhou Y."/>
        </authorList>
    </citation>
    <scope>NUCLEOTIDE SEQUENCE</scope>
    <source>
        <strain evidence="6">CGMCC 1.12827</strain>
    </source>
</reference>
<feature type="compositionally biased region" description="Polar residues" evidence="4">
    <location>
        <begin position="11"/>
        <end position="31"/>
    </location>
</feature>
<dbReference type="Proteomes" id="UP000621454">
    <property type="component" value="Unassembled WGS sequence"/>
</dbReference>
<feature type="region of interest" description="Disordered" evidence="4">
    <location>
        <begin position="1"/>
        <end position="31"/>
    </location>
</feature>
<evidence type="ECO:0000313" key="7">
    <source>
        <dbReference type="Proteomes" id="UP000621454"/>
    </source>
</evidence>
<dbReference type="Gene3D" id="3.90.1300.10">
    <property type="entry name" value="Amidase signature (AS) domain"/>
    <property type="match status" value="1"/>
</dbReference>
<comment type="caution">
    <text evidence="6">The sequence shown here is derived from an EMBL/GenBank/DDBJ whole genome shotgun (WGS) entry which is preliminary data.</text>
</comment>
<accession>A0A916TC30</accession>
<evidence type="ECO:0000256" key="4">
    <source>
        <dbReference type="SAM" id="MobiDB-lite"/>
    </source>
</evidence>
<dbReference type="AlphaFoldDB" id="A0A916TC30"/>
<dbReference type="InterPro" id="IPR036928">
    <property type="entry name" value="AS_sf"/>
</dbReference>
<evidence type="ECO:0000313" key="6">
    <source>
        <dbReference type="EMBL" id="GGB39515.1"/>
    </source>
</evidence>
<feature type="domain" description="Amidase" evidence="5">
    <location>
        <begin position="50"/>
        <end position="469"/>
    </location>
</feature>
<proteinExistence type="inferred from homology"/>
<gene>
    <name evidence="6" type="primary">amiB2</name>
    <name evidence="6" type="ORF">GCM10011489_28990</name>
</gene>
<protein>
    <recommendedName>
        <fullName evidence="3">amidase</fullName>
        <ecNumber evidence="3">3.5.1.4</ecNumber>
    </recommendedName>
</protein>
<dbReference type="GO" id="GO:0004040">
    <property type="term" value="F:amidase activity"/>
    <property type="evidence" value="ECO:0007669"/>
    <property type="project" value="UniProtKB-EC"/>
</dbReference>
<reference evidence="6" key="1">
    <citation type="journal article" date="2014" name="Int. J. Syst. Evol. Microbiol.">
        <title>Complete genome sequence of Corynebacterium casei LMG S-19264T (=DSM 44701T), isolated from a smear-ripened cheese.</title>
        <authorList>
            <consortium name="US DOE Joint Genome Institute (JGI-PGF)"/>
            <person name="Walter F."/>
            <person name="Albersmeier A."/>
            <person name="Kalinowski J."/>
            <person name="Ruckert C."/>
        </authorList>
    </citation>
    <scope>NUCLEOTIDE SEQUENCE</scope>
    <source>
        <strain evidence="6">CGMCC 1.12827</strain>
    </source>
</reference>
<evidence type="ECO:0000259" key="5">
    <source>
        <dbReference type="Pfam" id="PF01425"/>
    </source>
</evidence>
<name>A0A916TC30_9ACTN</name>